<accession>A0A5C7I376</accession>
<evidence type="ECO:0008006" key="4">
    <source>
        <dbReference type="Google" id="ProtNLM"/>
    </source>
</evidence>
<name>A0A5C7I376_9ROSI</name>
<dbReference type="EMBL" id="VAHF01000004">
    <property type="protein sequence ID" value="TXG63389.1"/>
    <property type="molecule type" value="Genomic_DNA"/>
</dbReference>
<sequence length="280" mass="31435">MASVVNPSESLTTSLPIQSSSPYVQPSSYTTTDQPSSQSSSKSLKALGNALSQYNSIKLDRYNFLLWKNMVLPVIKGHRLEGFINGKTHCPPKIIFETISDFTFVEVQQNPDFENWITHDQLLLRWLYNSMTADIASQIIGHETSQSLWKDAQELTDAHSKANVIFYKREFQNLQKGSMKIDQYLKSIKNIADNLTLAGHPVEIADLVSQVLAGLDSNDYNPVVLQVNEKELISWVELQSTLLSSEKILEQINGSLNNSISLNQVSANYANRYGFSQNKS</sequence>
<keyword evidence="3" id="KW-1185">Reference proteome</keyword>
<dbReference type="OrthoDB" id="1845088at2759"/>
<proteinExistence type="predicted"/>
<evidence type="ECO:0000256" key="1">
    <source>
        <dbReference type="SAM" id="MobiDB-lite"/>
    </source>
</evidence>
<dbReference type="AlphaFoldDB" id="A0A5C7I376"/>
<evidence type="ECO:0000313" key="3">
    <source>
        <dbReference type="Proteomes" id="UP000323000"/>
    </source>
</evidence>
<dbReference type="Proteomes" id="UP000323000">
    <property type="component" value="Chromosome 4"/>
</dbReference>
<protein>
    <recommendedName>
        <fullName evidence="4">Retrotransposon Copia-like N-terminal domain-containing protein</fullName>
    </recommendedName>
</protein>
<feature type="compositionally biased region" description="Polar residues" evidence="1">
    <location>
        <begin position="1"/>
        <end position="17"/>
    </location>
</feature>
<evidence type="ECO:0000313" key="2">
    <source>
        <dbReference type="EMBL" id="TXG63389.1"/>
    </source>
</evidence>
<dbReference type="PANTHER" id="PTHR47481">
    <property type="match status" value="1"/>
</dbReference>
<comment type="caution">
    <text evidence="2">The sequence shown here is derived from an EMBL/GenBank/DDBJ whole genome shotgun (WGS) entry which is preliminary data.</text>
</comment>
<reference evidence="3" key="1">
    <citation type="journal article" date="2019" name="Gigascience">
        <title>De novo genome assembly of the endangered Acer yangbiense, a plant species with extremely small populations endemic to Yunnan Province, China.</title>
        <authorList>
            <person name="Yang J."/>
            <person name="Wariss H.M."/>
            <person name="Tao L."/>
            <person name="Zhang R."/>
            <person name="Yun Q."/>
            <person name="Hollingsworth P."/>
            <person name="Dao Z."/>
            <person name="Luo G."/>
            <person name="Guo H."/>
            <person name="Ma Y."/>
            <person name="Sun W."/>
        </authorList>
    </citation>
    <scope>NUCLEOTIDE SEQUENCE [LARGE SCALE GENOMIC DNA]</scope>
    <source>
        <strain evidence="3">cv. Malutang</strain>
    </source>
</reference>
<feature type="compositionally biased region" description="Low complexity" evidence="1">
    <location>
        <begin position="18"/>
        <end position="42"/>
    </location>
</feature>
<feature type="region of interest" description="Disordered" evidence="1">
    <location>
        <begin position="1"/>
        <end position="42"/>
    </location>
</feature>
<dbReference type="Pfam" id="PF14223">
    <property type="entry name" value="Retrotran_gag_2"/>
    <property type="match status" value="1"/>
</dbReference>
<dbReference type="PANTHER" id="PTHR47481:SF31">
    <property type="entry name" value="OS01G0873500 PROTEIN"/>
    <property type="match status" value="1"/>
</dbReference>
<gene>
    <name evidence="2" type="ORF">EZV62_010383</name>
</gene>
<organism evidence="2 3">
    <name type="scientific">Acer yangbiense</name>
    <dbReference type="NCBI Taxonomy" id="1000413"/>
    <lineage>
        <taxon>Eukaryota</taxon>
        <taxon>Viridiplantae</taxon>
        <taxon>Streptophyta</taxon>
        <taxon>Embryophyta</taxon>
        <taxon>Tracheophyta</taxon>
        <taxon>Spermatophyta</taxon>
        <taxon>Magnoliopsida</taxon>
        <taxon>eudicotyledons</taxon>
        <taxon>Gunneridae</taxon>
        <taxon>Pentapetalae</taxon>
        <taxon>rosids</taxon>
        <taxon>malvids</taxon>
        <taxon>Sapindales</taxon>
        <taxon>Sapindaceae</taxon>
        <taxon>Hippocastanoideae</taxon>
        <taxon>Acereae</taxon>
        <taxon>Acer</taxon>
    </lineage>
</organism>